<dbReference type="GO" id="GO:0055085">
    <property type="term" value="P:transmembrane transport"/>
    <property type="evidence" value="ECO:0007669"/>
    <property type="project" value="InterPro"/>
</dbReference>
<evidence type="ECO:0000256" key="1">
    <source>
        <dbReference type="ARBA" id="ARBA00004651"/>
    </source>
</evidence>
<dbReference type="InterPro" id="IPR051393">
    <property type="entry name" value="ABC_transporter_permease"/>
</dbReference>
<comment type="subcellular location">
    <subcellularLocation>
        <location evidence="1 7">Cell membrane</location>
        <topology evidence="1 7">Multi-pass membrane protein</topology>
    </subcellularLocation>
</comment>
<keyword evidence="10" id="KW-1185">Reference proteome</keyword>
<feature type="domain" description="ABC transmembrane type-1" evidence="8">
    <location>
        <begin position="79"/>
        <end position="295"/>
    </location>
</feature>
<gene>
    <name evidence="9" type="ORF">HZI73_21795</name>
</gene>
<proteinExistence type="inferred from homology"/>
<dbReference type="GO" id="GO:0005886">
    <property type="term" value="C:plasma membrane"/>
    <property type="evidence" value="ECO:0007669"/>
    <property type="project" value="UniProtKB-SubCell"/>
</dbReference>
<keyword evidence="5 7" id="KW-1133">Transmembrane helix</keyword>
<dbReference type="CDD" id="cd06261">
    <property type="entry name" value="TM_PBP2"/>
    <property type="match status" value="1"/>
</dbReference>
<keyword evidence="2 7" id="KW-0813">Transport</keyword>
<accession>A0A8J8MNQ4</accession>
<feature type="transmembrane region" description="Helical" evidence="7">
    <location>
        <begin position="21"/>
        <end position="46"/>
    </location>
</feature>
<evidence type="ECO:0000313" key="9">
    <source>
        <dbReference type="EMBL" id="QUI24772.1"/>
    </source>
</evidence>
<dbReference type="Gene3D" id="1.10.3720.10">
    <property type="entry name" value="MetI-like"/>
    <property type="match status" value="1"/>
</dbReference>
<keyword evidence="6 7" id="KW-0472">Membrane</keyword>
<evidence type="ECO:0000313" key="10">
    <source>
        <dbReference type="Proteomes" id="UP000683246"/>
    </source>
</evidence>
<evidence type="ECO:0000256" key="7">
    <source>
        <dbReference type="RuleBase" id="RU363032"/>
    </source>
</evidence>
<keyword evidence="4 7" id="KW-0812">Transmembrane</keyword>
<evidence type="ECO:0000256" key="5">
    <source>
        <dbReference type="ARBA" id="ARBA00022989"/>
    </source>
</evidence>
<feature type="transmembrane region" description="Helical" evidence="7">
    <location>
        <begin position="214"/>
        <end position="236"/>
    </location>
</feature>
<dbReference type="Proteomes" id="UP000683246">
    <property type="component" value="Chromosome"/>
</dbReference>
<evidence type="ECO:0000256" key="4">
    <source>
        <dbReference type="ARBA" id="ARBA00022692"/>
    </source>
</evidence>
<dbReference type="PANTHER" id="PTHR30193:SF44">
    <property type="entry name" value="LACTOSE TRANSPORT SYSTEM PERMEASE PROTEIN LACF"/>
    <property type="match status" value="1"/>
</dbReference>
<evidence type="ECO:0000256" key="2">
    <source>
        <dbReference type="ARBA" id="ARBA00022448"/>
    </source>
</evidence>
<keyword evidence="3" id="KW-1003">Cell membrane</keyword>
<dbReference type="InterPro" id="IPR035906">
    <property type="entry name" value="MetI-like_sf"/>
</dbReference>
<name>A0A8J8MNQ4_9FIRM</name>
<dbReference type="PROSITE" id="PS50928">
    <property type="entry name" value="ABC_TM1"/>
    <property type="match status" value="1"/>
</dbReference>
<evidence type="ECO:0000256" key="6">
    <source>
        <dbReference type="ARBA" id="ARBA00023136"/>
    </source>
</evidence>
<sequence>MSIRHKKRRSRSGFFKDLELLSMNLPTILWIVIFSYIPMIGIIIAFKTYRYDLGIFGSEWVGLENFKFLFRNDIMWRITRNTIGMNVLFLIVGPLFGVTFAILLNEVSSKFVRVYQTTMFFPHYLSWVVVSYLFVGLFDMELGILNRIIGFFGGEAVMWYNEAKHWPVILVLTSIWKHTGYHAVIYFAAIMGINHDFYEAARIDGASKLQQIRYITVPLLMPTVIMLTLIGIGNIFRADFGMFYFLTKNSGALYSTTDVIDTYVFRTIREFGQMHIGTAVGLYQALVGLILVTTTNFFVKKYDKNSALY</sequence>
<dbReference type="RefSeq" id="WP_212695468.1">
    <property type="nucleotide sequence ID" value="NZ_CP058649.1"/>
</dbReference>
<comment type="similarity">
    <text evidence="7">Belongs to the binding-protein-dependent transport system permease family.</text>
</comment>
<evidence type="ECO:0000259" key="8">
    <source>
        <dbReference type="PROSITE" id="PS50928"/>
    </source>
</evidence>
<dbReference type="PANTHER" id="PTHR30193">
    <property type="entry name" value="ABC TRANSPORTER PERMEASE PROTEIN"/>
    <property type="match status" value="1"/>
</dbReference>
<protein>
    <submittedName>
        <fullName evidence="9">Sugar ABC transporter permease</fullName>
    </submittedName>
</protein>
<dbReference type="InterPro" id="IPR000515">
    <property type="entry name" value="MetI-like"/>
</dbReference>
<dbReference type="EMBL" id="CP058649">
    <property type="protein sequence ID" value="QUI24772.1"/>
    <property type="molecule type" value="Genomic_DNA"/>
</dbReference>
<organism evidence="9 10">
    <name type="scientific">Vallitalea pronyensis</name>
    <dbReference type="NCBI Taxonomy" id="1348613"/>
    <lineage>
        <taxon>Bacteria</taxon>
        <taxon>Bacillati</taxon>
        <taxon>Bacillota</taxon>
        <taxon>Clostridia</taxon>
        <taxon>Lachnospirales</taxon>
        <taxon>Vallitaleaceae</taxon>
        <taxon>Vallitalea</taxon>
    </lineage>
</organism>
<dbReference type="SUPFAM" id="SSF161098">
    <property type="entry name" value="MetI-like"/>
    <property type="match status" value="1"/>
</dbReference>
<feature type="transmembrane region" description="Helical" evidence="7">
    <location>
        <begin position="83"/>
        <end position="104"/>
    </location>
</feature>
<dbReference type="KEGG" id="vpy:HZI73_21795"/>
<dbReference type="Pfam" id="PF00528">
    <property type="entry name" value="BPD_transp_1"/>
    <property type="match status" value="1"/>
</dbReference>
<dbReference type="AlphaFoldDB" id="A0A8J8MNQ4"/>
<evidence type="ECO:0000256" key="3">
    <source>
        <dbReference type="ARBA" id="ARBA00022475"/>
    </source>
</evidence>
<feature type="transmembrane region" description="Helical" evidence="7">
    <location>
        <begin position="169"/>
        <end position="193"/>
    </location>
</feature>
<feature type="transmembrane region" description="Helical" evidence="7">
    <location>
        <begin position="124"/>
        <end position="149"/>
    </location>
</feature>
<feature type="transmembrane region" description="Helical" evidence="7">
    <location>
        <begin position="281"/>
        <end position="299"/>
    </location>
</feature>
<reference evidence="9" key="1">
    <citation type="submission" date="2020-07" db="EMBL/GenBank/DDBJ databases">
        <title>Vallitalea pronyensis genome.</title>
        <authorList>
            <person name="Postec A."/>
        </authorList>
    </citation>
    <scope>NUCLEOTIDE SEQUENCE</scope>
    <source>
        <strain evidence="9">FatNI3</strain>
    </source>
</reference>